<dbReference type="GeneID" id="105365008"/>
<name>A0AAJ7DYR7_9HYME</name>
<dbReference type="RefSeq" id="XP_011501359.1">
    <property type="nucleotide sequence ID" value="XM_011503057.1"/>
</dbReference>
<evidence type="ECO:0000313" key="2">
    <source>
        <dbReference type="RefSeq" id="XP_011501359.1"/>
    </source>
</evidence>
<organism evidence="1 2">
    <name type="scientific">Ceratosolen solmsi marchali</name>
    <dbReference type="NCBI Taxonomy" id="326594"/>
    <lineage>
        <taxon>Eukaryota</taxon>
        <taxon>Metazoa</taxon>
        <taxon>Ecdysozoa</taxon>
        <taxon>Arthropoda</taxon>
        <taxon>Hexapoda</taxon>
        <taxon>Insecta</taxon>
        <taxon>Pterygota</taxon>
        <taxon>Neoptera</taxon>
        <taxon>Endopterygota</taxon>
        <taxon>Hymenoptera</taxon>
        <taxon>Apocrita</taxon>
        <taxon>Proctotrupomorpha</taxon>
        <taxon>Chalcidoidea</taxon>
        <taxon>Agaonidae</taxon>
        <taxon>Agaoninae</taxon>
        <taxon>Ceratosolen</taxon>
    </lineage>
</organism>
<gene>
    <name evidence="2" type="primary">LOC105365008</name>
</gene>
<accession>A0AAJ7DYR7</accession>
<keyword evidence="1" id="KW-1185">Reference proteome</keyword>
<sequence>METETNIVNQFIRPIRLTYKNPCFTQIEAEASNQINVWHKFILFNIDKEDKNIVLDNLIETCAPIFFIPVMFKMESENKATFLTICRSNTIQKLVNQKLQIKISTGKLIYYDIVLSFIACKDIELNPQQIITNVIRLCFGREPISKKSLNLENFTHNKLLGSIYCPIHISSVFDAILRFSRSVVTPNYIRDVKLP</sequence>
<protein>
    <submittedName>
        <fullName evidence="2">Uncharacterized protein LOC105365008 isoform X2</fullName>
    </submittedName>
</protein>
<dbReference type="AlphaFoldDB" id="A0AAJ7DYR7"/>
<evidence type="ECO:0000313" key="1">
    <source>
        <dbReference type="Proteomes" id="UP000695007"/>
    </source>
</evidence>
<proteinExistence type="predicted"/>
<dbReference type="Proteomes" id="UP000695007">
    <property type="component" value="Unplaced"/>
</dbReference>
<reference evidence="2" key="1">
    <citation type="submission" date="2025-08" db="UniProtKB">
        <authorList>
            <consortium name="RefSeq"/>
        </authorList>
    </citation>
    <scope>IDENTIFICATION</scope>
</reference>